<evidence type="ECO:0000256" key="1">
    <source>
        <dbReference type="SAM" id="MobiDB-lite"/>
    </source>
</evidence>
<dbReference type="GO" id="GO:0015562">
    <property type="term" value="F:efflux transmembrane transporter activity"/>
    <property type="evidence" value="ECO:0007669"/>
    <property type="project" value="TreeGrafter"/>
</dbReference>
<feature type="region of interest" description="Disordered" evidence="1">
    <location>
        <begin position="248"/>
        <end position="306"/>
    </location>
</feature>
<dbReference type="EMBL" id="JACJVO010000007">
    <property type="protein sequence ID" value="MBB6730439.1"/>
    <property type="molecule type" value="Genomic_DNA"/>
</dbReference>
<gene>
    <name evidence="3" type="ORF">H7C18_05950</name>
</gene>
<dbReference type="SUPFAM" id="SSF111369">
    <property type="entry name" value="HlyD-like secretion proteins"/>
    <property type="match status" value="1"/>
</dbReference>
<reference evidence="3 4" key="1">
    <citation type="submission" date="2020-08" db="EMBL/GenBank/DDBJ databases">
        <title>Cohnella phylogeny.</title>
        <authorList>
            <person name="Dunlap C."/>
        </authorList>
    </citation>
    <scope>NUCLEOTIDE SEQUENCE [LARGE SCALE GENOMIC DNA]</scope>
    <source>
        <strain evidence="3 4">CBP 2801</strain>
    </source>
</reference>
<proteinExistence type="predicted"/>
<dbReference type="Gene3D" id="2.40.30.170">
    <property type="match status" value="1"/>
</dbReference>
<keyword evidence="4" id="KW-1185">Reference proteome</keyword>
<keyword evidence="2" id="KW-0812">Transmembrane</keyword>
<evidence type="ECO:0000313" key="4">
    <source>
        <dbReference type="Proteomes" id="UP000564644"/>
    </source>
</evidence>
<name>A0A7X0SKE8_9BACL</name>
<dbReference type="AlphaFoldDB" id="A0A7X0SKE8"/>
<evidence type="ECO:0000256" key="2">
    <source>
        <dbReference type="SAM" id="Phobius"/>
    </source>
</evidence>
<feature type="compositionally biased region" description="Low complexity" evidence="1">
    <location>
        <begin position="272"/>
        <end position="294"/>
    </location>
</feature>
<accession>A0A7X0SKE8</accession>
<dbReference type="RefSeq" id="WP_185128107.1">
    <property type="nucleotide sequence ID" value="NZ_JACJVO010000007.1"/>
</dbReference>
<dbReference type="Gene3D" id="1.10.287.470">
    <property type="entry name" value="Helix hairpin bin"/>
    <property type="match status" value="1"/>
</dbReference>
<keyword evidence="2" id="KW-1133">Transmembrane helix</keyword>
<dbReference type="PANTHER" id="PTHR30469:SF15">
    <property type="entry name" value="HLYD FAMILY OF SECRETION PROTEINS"/>
    <property type="match status" value="1"/>
</dbReference>
<protein>
    <submittedName>
        <fullName evidence="3">HlyD family efflux transporter periplasmic adaptor subunit</fullName>
    </submittedName>
</protein>
<dbReference type="Gene3D" id="2.40.420.20">
    <property type="match status" value="1"/>
</dbReference>
<evidence type="ECO:0000313" key="3">
    <source>
        <dbReference type="EMBL" id="MBB6730439.1"/>
    </source>
</evidence>
<dbReference type="GO" id="GO:1990281">
    <property type="term" value="C:efflux pump complex"/>
    <property type="evidence" value="ECO:0007669"/>
    <property type="project" value="TreeGrafter"/>
</dbReference>
<sequence>MEAETTGRRLAARQRTIRIAAGLFVAMLIVFTLIGNSLQALTLPKVSAEKPSQGRLSRSFHGSAVLSPAETADLTNPAGWKVAQVLVKPGDAVHRGQQLVSYDDTEAQRQIEDETAALEQLELPKPQLQHRYVDAVQSGDEEAILDARTALESADASIRAQQNRIERLRHDASADRQLVAPFDGIVTEVHAVAGLSAATGGPDVRLADAASGFQFRLQIPAAIADTLKPGDAMDVRLTEDDSRSLKGTVAKIEDGDAADATAPSRSADDGAGDMASSESGSGAANSGSSSETGSLPVTVTIKDPSLRGGERVEVELSRQESKDALLVSAQAIHQDRSGVYVYAIEKRQSPLGNAYYAARRDVTVIDENGGVAAVGGDLYDYDQVVLDSSEPLQDGVRVRL</sequence>
<dbReference type="Gene3D" id="2.40.50.100">
    <property type="match status" value="1"/>
</dbReference>
<dbReference type="Proteomes" id="UP000564644">
    <property type="component" value="Unassembled WGS sequence"/>
</dbReference>
<comment type="caution">
    <text evidence="3">The sequence shown here is derived from an EMBL/GenBank/DDBJ whole genome shotgun (WGS) entry which is preliminary data.</text>
</comment>
<feature type="transmembrane region" description="Helical" evidence="2">
    <location>
        <begin position="21"/>
        <end position="41"/>
    </location>
</feature>
<keyword evidence="2" id="KW-0472">Membrane</keyword>
<dbReference type="PANTHER" id="PTHR30469">
    <property type="entry name" value="MULTIDRUG RESISTANCE PROTEIN MDTA"/>
    <property type="match status" value="1"/>
</dbReference>
<organism evidence="3 4">
    <name type="scientific">Cohnella zeiphila</name>
    <dbReference type="NCBI Taxonomy" id="2761120"/>
    <lineage>
        <taxon>Bacteria</taxon>
        <taxon>Bacillati</taxon>
        <taxon>Bacillota</taxon>
        <taxon>Bacilli</taxon>
        <taxon>Bacillales</taxon>
        <taxon>Paenibacillaceae</taxon>
        <taxon>Cohnella</taxon>
    </lineage>
</organism>